<accession>A0ABP3FYZ1</accession>
<sequence length="68" mass="8068">MSKNPKKKWFTVLENETVSECLNRMDKEGYTPIRRLEKPVFEEIIKDGQKDVIPIKSEIQFQGQLKEE</sequence>
<reference evidence="2" key="1">
    <citation type="journal article" date="2019" name="Int. J. Syst. Evol. Microbiol.">
        <title>The Global Catalogue of Microorganisms (GCM) 10K type strain sequencing project: providing services to taxonomists for standard genome sequencing and annotation.</title>
        <authorList>
            <consortium name="The Broad Institute Genomics Platform"/>
            <consortium name="The Broad Institute Genome Sequencing Center for Infectious Disease"/>
            <person name="Wu L."/>
            <person name="Ma J."/>
        </authorList>
    </citation>
    <scope>NUCLEOTIDE SEQUENCE [LARGE SCALE GENOMIC DNA]</scope>
    <source>
        <strain evidence="2">JCM 9731</strain>
    </source>
</reference>
<gene>
    <name evidence="1" type="ORF">GCM10008967_19420</name>
</gene>
<dbReference type="InterPro" id="IPR025930">
    <property type="entry name" value="NETI"/>
</dbReference>
<dbReference type="EMBL" id="BAAADJ010000020">
    <property type="protein sequence ID" value="GAA0329015.1"/>
    <property type="molecule type" value="Genomic_DNA"/>
</dbReference>
<keyword evidence="2" id="KW-1185">Reference proteome</keyword>
<dbReference type="Proteomes" id="UP001500782">
    <property type="component" value="Unassembled WGS sequence"/>
</dbReference>
<dbReference type="RefSeq" id="WP_343798593.1">
    <property type="nucleotide sequence ID" value="NZ_BAAADJ010000020.1"/>
</dbReference>
<organism evidence="1 2">
    <name type="scientific">Bacillus carboniphilus</name>
    <dbReference type="NCBI Taxonomy" id="86663"/>
    <lineage>
        <taxon>Bacteria</taxon>
        <taxon>Bacillati</taxon>
        <taxon>Bacillota</taxon>
        <taxon>Bacilli</taxon>
        <taxon>Bacillales</taxon>
        <taxon>Bacillaceae</taxon>
        <taxon>Bacillus</taxon>
    </lineage>
</organism>
<comment type="caution">
    <text evidence="1">The sequence shown here is derived from an EMBL/GenBank/DDBJ whole genome shotgun (WGS) entry which is preliminary data.</text>
</comment>
<protein>
    <submittedName>
        <fullName evidence="1">NETI motif-containing protein</fullName>
    </submittedName>
</protein>
<proteinExistence type="predicted"/>
<evidence type="ECO:0000313" key="2">
    <source>
        <dbReference type="Proteomes" id="UP001500782"/>
    </source>
</evidence>
<dbReference type="Pfam" id="PF14044">
    <property type="entry name" value="NETI"/>
    <property type="match status" value="1"/>
</dbReference>
<evidence type="ECO:0000313" key="1">
    <source>
        <dbReference type="EMBL" id="GAA0329015.1"/>
    </source>
</evidence>
<name>A0ABP3FYZ1_9BACI</name>